<organism evidence="1 2">
    <name type="scientific">Diversispora epigaea</name>
    <dbReference type="NCBI Taxonomy" id="1348612"/>
    <lineage>
        <taxon>Eukaryota</taxon>
        <taxon>Fungi</taxon>
        <taxon>Fungi incertae sedis</taxon>
        <taxon>Mucoromycota</taxon>
        <taxon>Glomeromycotina</taxon>
        <taxon>Glomeromycetes</taxon>
        <taxon>Diversisporales</taxon>
        <taxon>Diversisporaceae</taxon>
        <taxon>Diversispora</taxon>
    </lineage>
</organism>
<sequence length="235" mass="26911">MNFYSVLTNDDAVTNKVSGSSSSIGTGAGPIKRSQRIRNTESKQKCESLSQNFIELLNDKDDDYVIIDVEKNYCKASKSYFENPDFTSLQESALESLLGRDDLQVEEVKIWDYVIKWGISQNPTLPKNLEEWPKDDFLTLKTTSQQFLPLIRYFHISNAEIIDKVSPYKMIPDKQLYIKQHIAVPDRPVRSVLATELPPRIRVSKKSFSTIISEEHVAEISIWIGRETATYSIQI</sequence>
<accession>A0A397JA97</accession>
<evidence type="ECO:0000313" key="1">
    <source>
        <dbReference type="EMBL" id="RHZ85275.1"/>
    </source>
</evidence>
<dbReference type="Proteomes" id="UP000266861">
    <property type="component" value="Unassembled WGS sequence"/>
</dbReference>
<name>A0A397JA97_9GLOM</name>
<dbReference type="OrthoDB" id="6359816at2759"/>
<keyword evidence="2" id="KW-1185">Reference proteome</keyword>
<reference evidence="1 2" key="1">
    <citation type="submission" date="2018-08" db="EMBL/GenBank/DDBJ databases">
        <title>Genome and evolution of the arbuscular mycorrhizal fungus Diversispora epigaea (formerly Glomus versiforme) and its bacterial endosymbionts.</title>
        <authorList>
            <person name="Sun X."/>
            <person name="Fei Z."/>
            <person name="Harrison M."/>
        </authorList>
    </citation>
    <scope>NUCLEOTIDE SEQUENCE [LARGE SCALE GENOMIC DNA]</scope>
    <source>
        <strain evidence="1 2">IT104</strain>
    </source>
</reference>
<evidence type="ECO:0008006" key="3">
    <source>
        <dbReference type="Google" id="ProtNLM"/>
    </source>
</evidence>
<evidence type="ECO:0000313" key="2">
    <source>
        <dbReference type="Proteomes" id="UP000266861"/>
    </source>
</evidence>
<proteinExistence type="predicted"/>
<dbReference type="EMBL" id="PQFF01000064">
    <property type="protein sequence ID" value="RHZ85275.1"/>
    <property type="molecule type" value="Genomic_DNA"/>
</dbReference>
<dbReference type="Gene3D" id="1.25.40.420">
    <property type="match status" value="1"/>
</dbReference>
<dbReference type="AlphaFoldDB" id="A0A397JA97"/>
<comment type="caution">
    <text evidence="1">The sequence shown here is derived from an EMBL/GenBank/DDBJ whole genome shotgun (WGS) entry which is preliminary data.</text>
</comment>
<gene>
    <name evidence="1" type="ORF">Glove_67g111</name>
</gene>
<protein>
    <recommendedName>
        <fullName evidence="3">BACK domain-containing protein</fullName>
    </recommendedName>
</protein>